<feature type="domain" description="Reverse transcriptase Ty1/copia-type" evidence="2">
    <location>
        <begin position="66"/>
        <end position="172"/>
    </location>
</feature>
<dbReference type="PANTHER" id="PTHR11439">
    <property type="entry name" value="GAG-POL-RELATED RETROTRANSPOSON"/>
    <property type="match status" value="1"/>
</dbReference>
<evidence type="ECO:0000259" key="2">
    <source>
        <dbReference type="Pfam" id="PF07727"/>
    </source>
</evidence>
<reference evidence="3 4" key="1">
    <citation type="submission" date="2019-08" db="EMBL/GenBank/DDBJ databases">
        <title>Draft genome sequences of two oriental melons (Cucumis melo L. var makuwa).</title>
        <authorList>
            <person name="Kwon S.-Y."/>
        </authorList>
    </citation>
    <scope>NUCLEOTIDE SEQUENCE [LARGE SCALE GENOMIC DNA]</scope>
    <source>
        <strain evidence="4">cv. Chang Bougi</strain>
        <tissue evidence="3">Leaf</tissue>
    </source>
</reference>
<evidence type="ECO:0000313" key="4">
    <source>
        <dbReference type="Proteomes" id="UP000321947"/>
    </source>
</evidence>
<feature type="transmembrane region" description="Helical" evidence="1">
    <location>
        <begin position="307"/>
        <end position="326"/>
    </location>
</feature>
<evidence type="ECO:0000256" key="1">
    <source>
        <dbReference type="SAM" id="Phobius"/>
    </source>
</evidence>
<keyword evidence="1" id="KW-1133">Transmembrane helix</keyword>
<dbReference type="EMBL" id="SSTD01009720">
    <property type="protein sequence ID" value="TYK13951.1"/>
    <property type="molecule type" value="Genomic_DNA"/>
</dbReference>
<dbReference type="InterPro" id="IPR013103">
    <property type="entry name" value="RVT_2"/>
</dbReference>
<proteinExistence type="predicted"/>
<accession>A0A5D3CQ81</accession>
<keyword evidence="1" id="KW-0812">Transmembrane</keyword>
<dbReference type="AlphaFoldDB" id="A0A5D3CQ81"/>
<dbReference type="Proteomes" id="UP000321947">
    <property type="component" value="Unassembled WGS sequence"/>
</dbReference>
<name>A0A5D3CQ81_CUCMM</name>
<feature type="transmembrane region" description="Helical" evidence="1">
    <location>
        <begin position="333"/>
        <end position="351"/>
    </location>
</feature>
<evidence type="ECO:0000313" key="3">
    <source>
        <dbReference type="EMBL" id="TYK13951.1"/>
    </source>
</evidence>
<sequence>MPFFIPATLSSPHPFFIDPLIDLSTSNSPPNTTPCPPLISELTQSNPISALPNLPSALCEEPKSTLVQRATQDYEETFASVTGMTSIRSLSAIVARKQWPLLQMDVKNVFLNGTLSEDIYRKPPPSTIVPPQKVCLLRRALYGLKLAARAWFAMFSSTITQLGFTFSSHDSALLAIHLVHFEMKDLETFSYFLDLAISSSANGYYCNQLVGSLIYLTVTRLDIVYPVHIVSQFMAAPRTIHFTIVLRILRYIKGTLVMLLSPGVARNNLLFPVLAQSLNIVFWLMPLQNYYDFVGFLLIWVPHKDHPLYFIVIIVVLFKLNTMMYFMNEQSTFRIIAILFTIIFRATLSISTTDQPADIFTKDLHFPHFTRLLHKLNVVSTLAS</sequence>
<dbReference type="Pfam" id="PF07727">
    <property type="entry name" value="RVT_2"/>
    <property type="match status" value="1"/>
</dbReference>
<gene>
    <name evidence="3" type="ORF">E5676_scaffold832G001530</name>
</gene>
<protein>
    <submittedName>
        <fullName evidence="3">Putative mitochondrial protein</fullName>
    </submittedName>
</protein>
<comment type="caution">
    <text evidence="3">The sequence shown here is derived from an EMBL/GenBank/DDBJ whole genome shotgun (WGS) entry which is preliminary data.</text>
</comment>
<organism evidence="3 4">
    <name type="scientific">Cucumis melo var. makuwa</name>
    <name type="common">Oriental melon</name>
    <dbReference type="NCBI Taxonomy" id="1194695"/>
    <lineage>
        <taxon>Eukaryota</taxon>
        <taxon>Viridiplantae</taxon>
        <taxon>Streptophyta</taxon>
        <taxon>Embryophyta</taxon>
        <taxon>Tracheophyta</taxon>
        <taxon>Spermatophyta</taxon>
        <taxon>Magnoliopsida</taxon>
        <taxon>eudicotyledons</taxon>
        <taxon>Gunneridae</taxon>
        <taxon>Pentapetalae</taxon>
        <taxon>rosids</taxon>
        <taxon>fabids</taxon>
        <taxon>Cucurbitales</taxon>
        <taxon>Cucurbitaceae</taxon>
        <taxon>Benincaseae</taxon>
        <taxon>Cucumis</taxon>
    </lineage>
</organism>
<dbReference type="PANTHER" id="PTHR11439:SF461">
    <property type="entry name" value="OS10G0432200 PROTEIN"/>
    <property type="match status" value="1"/>
</dbReference>
<keyword evidence="1" id="KW-0472">Membrane</keyword>